<accession>A0A0L0DEE7</accession>
<dbReference type="GO" id="GO:0030527">
    <property type="term" value="F:structural constituent of chromatin"/>
    <property type="evidence" value="ECO:0007669"/>
    <property type="project" value="InterPro"/>
</dbReference>
<dbReference type="Gene3D" id="1.10.20.10">
    <property type="entry name" value="Histone, subunit A"/>
    <property type="match status" value="2"/>
</dbReference>
<evidence type="ECO:0000256" key="2">
    <source>
        <dbReference type="ARBA" id="ARBA00004286"/>
    </source>
</evidence>
<dbReference type="SMART" id="SM00427">
    <property type="entry name" value="H2B"/>
    <property type="match status" value="1"/>
</dbReference>
<dbReference type="InterPro" id="IPR000558">
    <property type="entry name" value="Histone_H2B"/>
</dbReference>
<evidence type="ECO:0000313" key="11">
    <source>
        <dbReference type="Proteomes" id="UP000054408"/>
    </source>
</evidence>
<dbReference type="InterPro" id="IPR002119">
    <property type="entry name" value="Histone_H2A"/>
</dbReference>
<comment type="subcellular location">
    <subcellularLocation>
        <location evidence="2">Chromosome</location>
    </subcellularLocation>
    <subcellularLocation>
        <location evidence="1">Nucleus</location>
    </subcellularLocation>
</comment>
<dbReference type="CDD" id="cd22910">
    <property type="entry name" value="HFD_H2B"/>
    <property type="match status" value="1"/>
</dbReference>
<sequence>MARTRRRETFASYIYKVLKQVHPDAGISKQGMTMVNAFVFDTLRQIVELASRIMPMMGKTTVSSREIQTAVRIVIQGELTKHAVAEGCKAVTKFSGSGSGYRSTTRSTRAGLQFPVGRIHRYMRAIVIGRVSGSAPVYLAAVLEYLVAEIVELSGNAARAAGRMRITPIDLETAIGADAELAALVGNSLVLRKTWKSVAQGGDASDKPCASSTTAKPPKGFTTPAGAAVAALKLSRDSARIEHFTLGLYDDVRERLTTRLNTLLGVVRILVEYRRKKTISQEDVILAHMFVEGSVPYLRFEPNAVTKQLPPSGLPTAYASDTFIDPEALKSIVNELVASALDDLYLKLKIKAVARTALVEIAHSWLVAEEAEVARTAQQVARSPSLAVIFDTFADGSAQTSSARRNTELVAEIDRLRAKASTLPAATAAQVAESLRQVMASLHSDQ</sequence>
<keyword evidence="8" id="KW-0544">Nucleosome core</keyword>
<dbReference type="PRINTS" id="PR00621">
    <property type="entry name" value="HISTONEH2B"/>
</dbReference>
<evidence type="ECO:0000256" key="6">
    <source>
        <dbReference type="ARBA" id="ARBA00023125"/>
    </source>
</evidence>
<dbReference type="OrthoDB" id="9421954at2759"/>
<dbReference type="eggNOG" id="KOG1744">
    <property type="taxonomic scope" value="Eukaryota"/>
</dbReference>
<dbReference type="InterPro" id="IPR059008">
    <property type="entry name" value="ABTB2/3_histone"/>
</dbReference>
<dbReference type="Pfam" id="PF26281">
    <property type="entry name" value="Histone_ABTB"/>
    <property type="match status" value="1"/>
</dbReference>
<dbReference type="RefSeq" id="XP_013762554.1">
    <property type="nucleotide sequence ID" value="XM_013907100.1"/>
</dbReference>
<keyword evidence="6" id="KW-0238">DNA-binding</keyword>
<dbReference type="GO" id="GO:0046982">
    <property type="term" value="F:protein heterodimerization activity"/>
    <property type="evidence" value="ECO:0007669"/>
    <property type="project" value="InterPro"/>
</dbReference>
<dbReference type="AlphaFoldDB" id="A0A0L0DEE7"/>
<dbReference type="FunFam" id="1.10.20.10:FF:000043">
    <property type="entry name" value="Histone H2B"/>
    <property type="match status" value="1"/>
</dbReference>
<dbReference type="STRING" id="461836.A0A0L0DEE7"/>
<evidence type="ECO:0000256" key="3">
    <source>
        <dbReference type="ARBA" id="ARBA00006846"/>
    </source>
</evidence>
<keyword evidence="11" id="KW-1185">Reference proteome</keyword>
<dbReference type="PROSITE" id="PS00357">
    <property type="entry name" value="HISTONE_H2B"/>
    <property type="match status" value="1"/>
</dbReference>
<dbReference type="PROSITE" id="PS00046">
    <property type="entry name" value="HISTONE_H2A"/>
    <property type="match status" value="1"/>
</dbReference>
<dbReference type="GeneID" id="25560615"/>
<dbReference type="Proteomes" id="UP000054408">
    <property type="component" value="Unassembled WGS sequence"/>
</dbReference>
<gene>
    <name evidence="10" type="ORF">AMSG_00834</name>
</gene>
<dbReference type="PANTHER" id="PTHR23428">
    <property type="entry name" value="HISTONE H2B"/>
    <property type="match status" value="1"/>
</dbReference>
<evidence type="ECO:0000256" key="4">
    <source>
        <dbReference type="ARBA" id="ARBA00010691"/>
    </source>
</evidence>
<dbReference type="InterPro" id="IPR032458">
    <property type="entry name" value="Histone_H2A_CS"/>
</dbReference>
<keyword evidence="7" id="KW-0539">Nucleus</keyword>
<evidence type="ECO:0000256" key="8">
    <source>
        <dbReference type="ARBA" id="ARBA00023269"/>
    </source>
</evidence>
<comment type="similarity">
    <text evidence="3">Belongs to the histone H2B family.</text>
</comment>
<dbReference type="GO" id="GO:0005634">
    <property type="term" value="C:nucleus"/>
    <property type="evidence" value="ECO:0007669"/>
    <property type="project" value="UniProtKB-SubCell"/>
</dbReference>
<dbReference type="eggNOG" id="KOG1756">
    <property type="taxonomic scope" value="Eukaryota"/>
</dbReference>
<evidence type="ECO:0000259" key="9">
    <source>
        <dbReference type="Pfam" id="PF26281"/>
    </source>
</evidence>
<dbReference type="SUPFAM" id="SSF47113">
    <property type="entry name" value="Histone-fold"/>
    <property type="match status" value="1"/>
</dbReference>
<dbReference type="CDD" id="cd00074">
    <property type="entry name" value="HFD_H2A"/>
    <property type="match status" value="1"/>
</dbReference>
<dbReference type="GO" id="GO:0003677">
    <property type="term" value="F:DNA binding"/>
    <property type="evidence" value="ECO:0007669"/>
    <property type="project" value="UniProtKB-KW"/>
</dbReference>
<evidence type="ECO:0000256" key="1">
    <source>
        <dbReference type="ARBA" id="ARBA00004123"/>
    </source>
</evidence>
<proteinExistence type="inferred from homology"/>
<comment type="similarity">
    <text evidence="4">Belongs to the histone H2A family.</text>
</comment>
<feature type="domain" description="ABTB2/3 histone-like" evidence="9">
    <location>
        <begin position="16"/>
        <end position="141"/>
    </location>
</feature>
<evidence type="ECO:0000256" key="7">
    <source>
        <dbReference type="ARBA" id="ARBA00023242"/>
    </source>
</evidence>
<dbReference type="GO" id="GO:0000786">
    <property type="term" value="C:nucleosome"/>
    <property type="evidence" value="ECO:0007669"/>
    <property type="project" value="UniProtKB-KW"/>
</dbReference>
<organism evidence="10 11">
    <name type="scientific">Thecamonas trahens ATCC 50062</name>
    <dbReference type="NCBI Taxonomy" id="461836"/>
    <lineage>
        <taxon>Eukaryota</taxon>
        <taxon>Apusozoa</taxon>
        <taxon>Apusomonadida</taxon>
        <taxon>Apusomonadidae</taxon>
        <taxon>Thecamonas</taxon>
    </lineage>
</organism>
<dbReference type="InterPro" id="IPR055333">
    <property type="entry name" value="HISTONE_H2B_site"/>
</dbReference>
<protein>
    <submittedName>
        <fullName evidence="10">Histone H2A</fullName>
    </submittedName>
</protein>
<name>A0A0L0DEE7_THETB</name>
<evidence type="ECO:0000313" key="10">
    <source>
        <dbReference type="EMBL" id="KNC50674.1"/>
    </source>
</evidence>
<dbReference type="SMART" id="SM00414">
    <property type="entry name" value="H2A"/>
    <property type="match status" value="1"/>
</dbReference>
<dbReference type="EMBL" id="GL349435">
    <property type="protein sequence ID" value="KNC50674.1"/>
    <property type="molecule type" value="Genomic_DNA"/>
</dbReference>
<dbReference type="InterPro" id="IPR009072">
    <property type="entry name" value="Histone-fold"/>
</dbReference>
<reference evidence="10 11" key="1">
    <citation type="submission" date="2010-05" db="EMBL/GenBank/DDBJ databases">
        <title>The Genome Sequence of Thecamonas trahens ATCC 50062.</title>
        <authorList>
            <consortium name="The Broad Institute Genome Sequencing Platform"/>
            <person name="Russ C."/>
            <person name="Cuomo C."/>
            <person name="Shea T."/>
            <person name="Young S.K."/>
            <person name="Zeng Q."/>
            <person name="Koehrsen M."/>
            <person name="Haas B."/>
            <person name="Borodovsky M."/>
            <person name="Guigo R."/>
            <person name="Alvarado L."/>
            <person name="Berlin A."/>
            <person name="Bochicchio J."/>
            <person name="Borenstein D."/>
            <person name="Chapman S."/>
            <person name="Chen Z."/>
            <person name="Freedman E."/>
            <person name="Gellesch M."/>
            <person name="Goldberg J."/>
            <person name="Griggs A."/>
            <person name="Gujja S."/>
            <person name="Heilman E."/>
            <person name="Heiman D."/>
            <person name="Hepburn T."/>
            <person name="Howarth C."/>
            <person name="Jen D."/>
            <person name="Larson L."/>
            <person name="Mehta T."/>
            <person name="Park D."/>
            <person name="Pearson M."/>
            <person name="Roberts A."/>
            <person name="Saif S."/>
            <person name="Shenoy N."/>
            <person name="Sisk P."/>
            <person name="Stolte C."/>
            <person name="Sykes S."/>
            <person name="Thomson T."/>
            <person name="Walk T."/>
            <person name="White J."/>
            <person name="Yandava C."/>
            <person name="Burger G."/>
            <person name="Gray M.W."/>
            <person name="Holland P.W.H."/>
            <person name="King N."/>
            <person name="Lang F.B.F."/>
            <person name="Roger A.J."/>
            <person name="Ruiz-Trillo I."/>
            <person name="Lander E."/>
            <person name="Nusbaum C."/>
        </authorList>
    </citation>
    <scope>NUCLEOTIDE SEQUENCE [LARGE SCALE GENOMIC DNA]</scope>
    <source>
        <strain evidence="10 11">ATCC 50062</strain>
    </source>
</reference>
<keyword evidence="5" id="KW-0158">Chromosome</keyword>
<evidence type="ECO:0000256" key="5">
    <source>
        <dbReference type="ARBA" id="ARBA00022454"/>
    </source>
</evidence>